<dbReference type="VEuPathDB" id="VectorBase:PPAI005505"/>
<dbReference type="InterPro" id="IPR018492">
    <property type="entry name" value="Ribosomal_eL8/Nhp2"/>
</dbReference>
<dbReference type="Pfam" id="PF01248">
    <property type="entry name" value="Ribosomal_L7Ae"/>
    <property type="match status" value="1"/>
</dbReference>
<dbReference type="Gene3D" id="3.30.1330.30">
    <property type="match status" value="1"/>
</dbReference>
<dbReference type="EnsemblMetazoa" id="PPAI005505-RA">
    <property type="protein sequence ID" value="PPAI005505-PA"/>
    <property type="gene ID" value="PPAI005505"/>
</dbReference>
<name>A0A1B0DCG6_PHLPP</name>
<accession>A0A1B0DCG6</accession>
<evidence type="ECO:0000256" key="1">
    <source>
        <dbReference type="ARBA" id="ARBA00004604"/>
    </source>
</evidence>
<comment type="subcellular location">
    <subcellularLocation>
        <location evidence="1">Nucleus</location>
        <location evidence="1">Nucleolus</location>
    </subcellularLocation>
</comment>
<dbReference type="VEuPathDB" id="VectorBase:PPAPM1_012274"/>
<dbReference type="InterPro" id="IPR004038">
    <property type="entry name" value="Ribosomal_eL8/eL30/eS12/Gad45"/>
</dbReference>
<dbReference type="GO" id="GO:0006364">
    <property type="term" value="P:rRNA processing"/>
    <property type="evidence" value="ECO:0007669"/>
    <property type="project" value="UniProtKB-KW"/>
</dbReference>
<evidence type="ECO:0000256" key="3">
    <source>
        <dbReference type="ARBA" id="ARBA00022517"/>
    </source>
</evidence>
<feature type="region of interest" description="Disordered" evidence="8">
    <location>
        <begin position="273"/>
        <end position="297"/>
    </location>
</feature>
<dbReference type="InterPro" id="IPR029064">
    <property type="entry name" value="Ribosomal_eL30-like_sf"/>
</dbReference>
<evidence type="ECO:0000313" key="11">
    <source>
        <dbReference type="Proteomes" id="UP000092462"/>
    </source>
</evidence>
<evidence type="ECO:0000259" key="9">
    <source>
        <dbReference type="Pfam" id="PF01248"/>
    </source>
</evidence>
<evidence type="ECO:0000256" key="8">
    <source>
        <dbReference type="SAM" id="MobiDB-lite"/>
    </source>
</evidence>
<dbReference type="GO" id="GO:0005730">
    <property type="term" value="C:nucleolus"/>
    <property type="evidence" value="ECO:0007669"/>
    <property type="project" value="UniProtKB-SubCell"/>
</dbReference>
<protein>
    <recommendedName>
        <fullName evidence="7">H/ACA snoRNP protein NHP2</fullName>
    </recommendedName>
</protein>
<evidence type="ECO:0000256" key="6">
    <source>
        <dbReference type="ARBA" id="ARBA00023274"/>
    </source>
</evidence>
<keyword evidence="3" id="KW-0690">Ribosome biogenesis</keyword>
<dbReference type="PANTHER" id="PTHR23105">
    <property type="entry name" value="RIBOSOMAL PROTEIN L7AE FAMILY MEMBER"/>
    <property type="match status" value="1"/>
</dbReference>
<comment type="similarity">
    <text evidence="2">Belongs to the eukaryotic ribosomal protein eL8 family.</text>
</comment>
<keyword evidence="11" id="KW-1185">Reference proteome</keyword>
<keyword evidence="6" id="KW-0687">Ribonucleoprotein</keyword>
<dbReference type="Proteomes" id="UP000092462">
    <property type="component" value="Unassembled WGS sequence"/>
</dbReference>
<dbReference type="GO" id="GO:0003723">
    <property type="term" value="F:RNA binding"/>
    <property type="evidence" value="ECO:0007669"/>
    <property type="project" value="InterPro"/>
</dbReference>
<organism evidence="10 11">
    <name type="scientific">Phlebotomus papatasi</name>
    <name type="common">Sandfly</name>
    <dbReference type="NCBI Taxonomy" id="29031"/>
    <lineage>
        <taxon>Eukaryota</taxon>
        <taxon>Metazoa</taxon>
        <taxon>Ecdysozoa</taxon>
        <taxon>Arthropoda</taxon>
        <taxon>Hexapoda</taxon>
        <taxon>Insecta</taxon>
        <taxon>Pterygota</taxon>
        <taxon>Neoptera</taxon>
        <taxon>Endopterygota</taxon>
        <taxon>Diptera</taxon>
        <taxon>Nematocera</taxon>
        <taxon>Psychodoidea</taxon>
        <taxon>Psychodidae</taxon>
        <taxon>Phlebotomus</taxon>
        <taxon>Phlebotomus</taxon>
    </lineage>
</organism>
<dbReference type="PRINTS" id="PR00881">
    <property type="entry name" value="L7ARS6FAMILY"/>
</dbReference>
<evidence type="ECO:0000256" key="4">
    <source>
        <dbReference type="ARBA" id="ARBA00022552"/>
    </source>
</evidence>
<keyword evidence="4" id="KW-0698">rRNA processing</keyword>
<dbReference type="PROSITE" id="PS01082">
    <property type="entry name" value="RIBOSOMAL_L7AE"/>
    <property type="match status" value="1"/>
</dbReference>
<evidence type="ECO:0000313" key="10">
    <source>
        <dbReference type="EnsemblMetazoa" id="PPAI005505-PA"/>
    </source>
</evidence>
<feature type="domain" description="Ribosomal protein eL8/eL30/eS12/Gadd45" evidence="9">
    <location>
        <begin position="49"/>
        <end position="141"/>
    </location>
</feature>
<proteinExistence type="inferred from homology"/>
<dbReference type="FunFam" id="3.30.1330.30:FF:000028">
    <property type="entry name" value="H/ACA ribonucleoprotein complex subunit 2-like protein"/>
    <property type="match status" value="1"/>
</dbReference>
<dbReference type="AlphaFoldDB" id="A0A1B0DCG6"/>
<dbReference type="SUPFAM" id="SSF55315">
    <property type="entry name" value="L30e-like"/>
    <property type="match status" value="1"/>
</dbReference>
<reference evidence="10" key="1">
    <citation type="submission" date="2022-08" db="UniProtKB">
        <authorList>
            <consortium name="EnsemblMetazoa"/>
        </authorList>
    </citation>
    <scope>IDENTIFICATION</scope>
    <source>
        <strain evidence="10">Israel</strain>
    </source>
</reference>
<dbReference type="InterPro" id="IPR004037">
    <property type="entry name" value="Ribosomal_eL8-like_CS"/>
</dbReference>
<dbReference type="InterPro" id="IPR050257">
    <property type="entry name" value="eL8/uL1-like"/>
</dbReference>
<dbReference type="EMBL" id="AJVK01005051">
    <property type="status" value="NOT_ANNOTATED_CDS"/>
    <property type="molecule type" value="Genomic_DNA"/>
</dbReference>
<feature type="region of interest" description="Disordered" evidence="8">
    <location>
        <begin position="162"/>
        <end position="191"/>
    </location>
</feature>
<dbReference type="GO" id="GO:1990904">
    <property type="term" value="C:ribonucleoprotein complex"/>
    <property type="evidence" value="ECO:0007669"/>
    <property type="project" value="UniProtKB-KW"/>
</dbReference>
<keyword evidence="5" id="KW-0539">Nucleus</keyword>
<evidence type="ECO:0000256" key="2">
    <source>
        <dbReference type="ARBA" id="ARBA00007337"/>
    </source>
</evidence>
<evidence type="ECO:0000256" key="7">
    <source>
        <dbReference type="ARBA" id="ARBA00083355"/>
    </source>
</evidence>
<sequence>MGKVKKEADVTENPEEVVIKKEDTESYEEKLAYVTAIAKPMASKKLAKKCFKLIKKATKQKTYLRNGLKDVQKRLRKGETGLVIFAGDVRPIDMICHLPAVCEEKSIPYVYVPSKSDLGNALGVKRASVTVLVREHPEYKELFDECSNELIHLPVPSKSLDAMEVTPEKPLADSSRGSRHTPTPQMSERKRSLFGRCNTASMCLTVDEDSDLGPMSPIRYSPVEEEDLANDGLKCSFRNILRVKSTSPDIDEASNISSVISDQASKIPDLLKSFNSEDLQEKDKENCPEASMKTPEI</sequence>
<evidence type="ECO:0000256" key="5">
    <source>
        <dbReference type="ARBA" id="ARBA00023242"/>
    </source>
</evidence>
<dbReference type="VEuPathDB" id="VectorBase:PPAPM1_003842"/>